<evidence type="ECO:0000313" key="1">
    <source>
        <dbReference type="EMBL" id="OWJ62735.1"/>
    </source>
</evidence>
<dbReference type="AlphaFoldDB" id="A0A211ZBX2"/>
<comment type="caution">
    <text evidence="1">The sequence shown here is derived from an EMBL/GenBank/DDBJ whole genome shotgun (WGS) entry which is preliminary data.</text>
</comment>
<accession>A0A211ZBX2</accession>
<dbReference type="InterPro" id="IPR050275">
    <property type="entry name" value="PGM_Phosphatase"/>
</dbReference>
<dbReference type="SUPFAM" id="SSF53254">
    <property type="entry name" value="Phosphoglycerate mutase-like"/>
    <property type="match status" value="1"/>
</dbReference>
<organism evidence="1 2">
    <name type="scientific">Inquilinus limosus</name>
    <dbReference type="NCBI Taxonomy" id="171674"/>
    <lineage>
        <taxon>Bacteria</taxon>
        <taxon>Pseudomonadati</taxon>
        <taxon>Pseudomonadota</taxon>
        <taxon>Alphaproteobacteria</taxon>
        <taxon>Rhodospirillales</taxon>
        <taxon>Rhodospirillaceae</taxon>
        <taxon>Inquilinus</taxon>
    </lineage>
</organism>
<protein>
    <recommendedName>
        <fullName evidence="3">Histidine phosphatase family protein</fullName>
    </recommendedName>
</protein>
<dbReference type="Pfam" id="PF00300">
    <property type="entry name" value="His_Phos_1"/>
    <property type="match status" value="1"/>
</dbReference>
<proteinExistence type="predicted"/>
<dbReference type="InterPro" id="IPR013078">
    <property type="entry name" value="His_Pase_superF_clade-1"/>
</dbReference>
<keyword evidence="2" id="KW-1185">Reference proteome</keyword>
<dbReference type="PANTHER" id="PTHR48100">
    <property type="entry name" value="BROAD-SPECIFICITY PHOSPHATASE YOR283W-RELATED"/>
    <property type="match status" value="1"/>
</dbReference>
<dbReference type="EMBL" id="NHON01000092">
    <property type="protein sequence ID" value="OWJ62735.1"/>
    <property type="molecule type" value="Genomic_DNA"/>
</dbReference>
<gene>
    <name evidence="1" type="ORF">BWR60_29920</name>
</gene>
<dbReference type="STRING" id="1122125.GCA_000423185_04924"/>
<evidence type="ECO:0008006" key="3">
    <source>
        <dbReference type="Google" id="ProtNLM"/>
    </source>
</evidence>
<dbReference type="Gene3D" id="3.40.50.1240">
    <property type="entry name" value="Phosphoglycerate mutase-like"/>
    <property type="match status" value="1"/>
</dbReference>
<name>A0A211ZBX2_9PROT</name>
<evidence type="ECO:0000313" key="2">
    <source>
        <dbReference type="Proteomes" id="UP000196655"/>
    </source>
</evidence>
<dbReference type="InterPro" id="IPR029033">
    <property type="entry name" value="His_PPase_superfam"/>
</dbReference>
<sequence>MAAHLYLIRHCRAAGQAPDAPLTDEGRGQALRLRDRLDGLPITRIVASPFLRARNSAAPLAGRLRLAVRIDDRLAERVLAAEPAEDWRDRLRRSFADPALAWPGGESGAAATARGRAALADAADGAAGAVAIVSHGNLLALLLHSLDGRDGFAAWAALSNPDVFHIDPAGTVRRCWSEDD</sequence>
<dbReference type="Proteomes" id="UP000196655">
    <property type="component" value="Unassembled WGS sequence"/>
</dbReference>
<reference evidence="2" key="1">
    <citation type="submission" date="2017-05" db="EMBL/GenBank/DDBJ databases">
        <authorList>
            <person name="Macchi M."/>
            <person name="Festa S."/>
            <person name="Coppotelli B.M."/>
            <person name="Morelli I.S."/>
        </authorList>
    </citation>
    <scope>NUCLEOTIDE SEQUENCE [LARGE SCALE GENOMIC DNA]</scope>
    <source>
        <strain evidence="2">I</strain>
    </source>
</reference>
<dbReference type="CDD" id="cd07067">
    <property type="entry name" value="HP_PGM_like"/>
    <property type="match status" value="1"/>
</dbReference>
<dbReference type="SMART" id="SM00855">
    <property type="entry name" value="PGAM"/>
    <property type="match status" value="1"/>
</dbReference>
<dbReference type="PANTHER" id="PTHR48100:SF1">
    <property type="entry name" value="HISTIDINE PHOSPHATASE FAMILY PROTEIN-RELATED"/>
    <property type="match status" value="1"/>
</dbReference>
<dbReference type="RefSeq" id="WP_088155918.1">
    <property type="nucleotide sequence ID" value="NZ_NHON01000092.1"/>
</dbReference>
<dbReference type="OrthoDB" id="9781415at2"/>
<dbReference type="GO" id="GO:0016791">
    <property type="term" value="F:phosphatase activity"/>
    <property type="evidence" value="ECO:0007669"/>
    <property type="project" value="TreeGrafter"/>
</dbReference>
<dbReference type="GO" id="GO:0005737">
    <property type="term" value="C:cytoplasm"/>
    <property type="evidence" value="ECO:0007669"/>
    <property type="project" value="TreeGrafter"/>
</dbReference>